<protein>
    <submittedName>
        <fullName evidence="1">Uncharacterized protein</fullName>
    </submittedName>
</protein>
<evidence type="ECO:0000313" key="2">
    <source>
        <dbReference type="Proteomes" id="UP000683557"/>
    </source>
</evidence>
<accession>A0ABX8JDL5</accession>
<proteinExistence type="predicted"/>
<name>A0ABX8JDL5_9BACT</name>
<keyword evidence="2" id="KW-1185">Reference proteome</keyword>
<dbReference type="EMBL" id="CP076723">
    <property type="protein sequence ID" value="QWV94797.1"/>
    <property type="molecule type" value="Genomic_DNA"/>
</dbReference>
<reference evidence="1 2" key="1">
    <citation type="submission" date="2021-06" db="EMBL/GenBank/DDBJ databases">
        <title>Gemonas diversity in paddy soil.</title>
        <authorList>
            <person name="Liu G."/>
        </authorList>
    </citation>
    <scope>NUCLEOTIDE SEQUENCE [LARGE SCALE GENOMIC DNA]</scope>
    <source>
        <strain evidence="1 2">RG10</strain>
    </source>
</reference>
<evidence type="ECO:0000313" key="1">
    <source>
        <dbReference type="EMBL" id="QWV94797.1"/>
    </source>
</evidence>
<dbReference type="Proteomes" id="UP000683557">
    <property type="component" value="Chromosome"/>
</dbReference>
<organism evidence="1 2">
    <name type="scientific">Geomonas oryzisoli</name>
    <dbReference type="NCBI Taxonomy" id="2847992"/>
    <lineage>
        <taxon>Bacteria</taxon>
        <taxon>Pseudomonadati</taxon>
        <taxon>Thermodesulfobacteriota</taxon>
        <taxon>Desulfuromonadia</taxon>
        <taxon>Geobacterales</taxon>
        <taxon>Geobacteraceae</taxon>
        <taxon>Geomonas</taxon>
    </lineage>
</organism>
<gene>
    <name evidence="1" type="ORF">KP004_06360</name>
</gene>
<sequence>MAPSVKAVPLIIRNSPQNPTPLGLEVGYATRRGFTQKYPSATVFQAVPNTVTGGVNLQVEPGVFGIDGVQDVALSFDRYDVLTGVVLVMESIPKATLMSSLHQFKLVQDNIDPSGDVGNALFQKGDCEIRVELEPVSKSVVVIYGTKSFLEKNDQAMQVMAQNSQ</sequence>
<dbReference type="RefSeq" id="WP_216801516.1">
    <property type="nucleotide sequence ID" value="NZ_CP076723.1"/>
</dbReference>